<dbReference type="PRINTS" id="PR00700">
    <property type="entry name" value="PRTYPHPHTASE"/>
</dbReference>
<dbReference type="EMBL" id="KN833832">
    <property type="protein sequence ID" value="KIK17326.1"/>
    <property type="molecule type" value="Genomic_DNA"/>
</dbReference>
<dbReference type="CDD" id="cd00047">
    <property type="entry name" value="PTPc"/>
    <property type="match status" value="1"/>
</dbReference>
<dbReference type="InterPro" id="IPR050348">
    <property type="entry name" value="Protein-Tyr_Phosphatase"/>
</dbReference>
<reference evidence="5" key="2">
    <citation type="submission" date="2015-01" db="EMBL/GenBank/DDBJ databases">
        <title>Evolutionary Origins and Diversification of the Mycorrhizal Mutualists.</title>
        <authorList>
            <consortium name="DOE Joint Genome Institute"/>
            <consortium name="Mycorrhizal Genomics Consortium"/>
            <person name="Kohler A."/>
            <person name="Kuo A."/>
            <person name="Nagy L.G."/>
            <person name="Floudas D."/>
            <person name="Copeland A."/>
            <person name="Barry K.W."/>
            <person name="Cichocki N."/>
            <person name="Veneault-Fourrey C."/>
            <person name="LaButti K."/>
            <person name="Lindquist E.A."/>
            <person name="Lipzen A."/>
            <person name="Lundell T."/>
            <person name="Morin E."/>
            <person name="Murat C."/>
            <person name="Riley R."/>
            <person name="Ohm R."/>
            <person name="Sun H."/>
            <person name="Tunlid A."/>
            <person name="Henrissat B."/>
            <person name="Grigoriev I.V."/>
            <person name="Hibbett D.S."/>
            <person name="Martin F."/>
        </authorList>
    </citation>
    <scope>NUCLEOTIDE SEQUENCE [LARGE SCALE GENOMIC DNA]</scope>
    <source>
        <strain evidence="5">441</strain>
    </source>
</reference>
<sequence>MTPTPATTMPEWLVAARSEAYLHKSFNSLSSRERQRDYARMASLPHNNRSTSRGRLLRALLPDNADEHSKYYSVAIGMSPENQWGNRYSNIEPYDRTRVVVGKHGGCTCGSGEGKGKGRYFNGSWVRELYGRKFWIATQAPLPETAHAFLSVIARPIMAPPPSSMVDIPSGSRVRTVVQLTLNQESGRTKAHSYFPYKVGATMMVEPEPGCDAPPFRVTLLEQKTIDEARCLKSKVAFVPDVRDPGEPVVFTHLLYAAWPDHGVPAKEDQASLLNFVRLVDRVNKEPTQGSSSHDLDPPSMVNCSAGIGRTGTFIALSSLLRAFGFLSPSAGSSSTSRMTAAVNPPYSLLGPLPKEFQSDPVLQEIDSLREQRPRMVERIEQAGLIYSILELAFSERK</sequence>
<reference evidence="4 5" key="1">
    <citation type="submission" date="2014-04" db="EMBL/GenBank/DDBJ databases">
        <authorList>
            <consortium name="DOE Joint Genome Institute"/>
            <person name="Kuo A."/>
            <person name="Kohler A."/>
            <person name="Costa M.D."/>
            <person name="Nagy L.G."/>
            <person name="Floudas D."/>
            <person name="Copeland A."/>
            <person name="Barry K.W."/>
            <person name="Cichocki N."/>
            <person name="Veneault-Fourrey C."/>
            <person name="LaButti K."/>
            <person name="Lindquist E.A."/>
            <person name="Lipzen A."/>
            <person name="Lundell T."/>
            <person name="Morin E."/>
            <person name="Murat C."/>
            <person name="Sun H."/>
            <person name="Tunlid A."/>
            <person name="Henrissat B."/>
            <person name="Grigoriev I.V."/>
            <person name="Hibbett D.S."/>
            <person name="Martin F."/>
            <person name="Nordberg H.P."/>
            <person name="Cantor M.N."/>
            <person name="Hua S.X."/>
        </authorList>
    </citation>
    <scope>NUCLEOTIDE SEQUENCE [LARGE SCALE GENOMIC DNA]</scope>
    <source>
        <strain evidence="4 5">441</strain>
    </source>
</reference>
<gene>
    <name evidence="4" type="ORF">PISMIDRAFT_111739</name>
</gene>
<dbReference type="Proteomes" id="UP000054018">
    <property type="component" value="Unassembled WGS sequence"/>
</dbReference>
<dbReference type="PROSITE" id="PS50056">
    <property type="entry name" value="TYR_PHOSPHATASE_2"/>
    <property type="match status" value="1"/>
</dbReference>
<evidence type="ECO:0008006" key="6">
    <source>
        <dbReference type="Google" id="ProtNLM"/>
    </source>
</evidence>
<dbReference type="AlphaFoldDB" id="A0A0C9YKY0"/>
<proteinExistence type="inferred from homology"/>
<dbReference type="PROSITE" id="PS50055">
    <property type="entry name" value="TYR_PHOSPHATASE_PTP"/>
    <property type="match status" value="1"/>
</dbReference>
<dbReference type="OrthoDB" id="10253954at2759"/>
<dbReference type="GO" id="GO:0004725">
    <property type="term" value="F:protein tyrosine phosphatase activity"/>
    <property type="evidence" value="ECO:0007669"/>
    <property type="project" value="InterPro"/>
</dbReference>
<dbReference type="InterPro" id="IPR029021">
    <property type="entry name" value="Prot-tyrosine_phosphatase-like"/>
</dbReference>
<dbReference type="PANTHER" id="PTHR19134:SF449">
    <property type="entry name" value="TYROSINE-PROTEIN PHOSPHATASE 1"/>
    <property type="match status" value="1"/>
</dbReference>
<protein>
    <recommendedName>
        <fullName evidence="6">Protein-tyrosine-phosphatase</fullName>
    </recommendedName>
</protein>
<keyword evidence="5" id="KW-1185">Reference proteome</keyword>
<dbReference type="SUPFAM" id="SSF52799">
    <property type="entry name" value="(Phosphotyrosine protein) phosphatases II"/>
    <property type="match status" value="1"/>
</dbReference>
<evidence type="ECO:0000256" key="1">
    <source>
        <dbReference type="ARBA" id="ARBA00009649"/>
    </source>
</evidence>
<comment type="similarity">
    <text evidence="1">Belongs to the protein-tyrosine phosphatase family. Non-receptor class subfamily.</text>
</comment>
<evidence type="ECO:0000313" key="4">
    <source>
        <dbReference type="EMBL" id="KIK17326.1"/>
    </source>
</evidence>
<dbReference type="PANTHER" id="PTHR19134">
    <property type="entry name" value="RECEPTOR-TYPE TYROSINE-PROTEIN PHOSPHATASE"/>
    <property type="match status" value="1"/>
</dbReference>
<dbReference type="SMART" id="SM00404">
    <property type="entry name" value="PTPc_motif"/>
    <property type="match status" value="1"/>
</dbReference>
<evidence type="ECO:0000313" key="5">
    <source>
        <dbReference type="Proteomes" id="UP000054018"/>
    </source>
</evidence>
<dbReference type="InterPro" id="IPR000387">
    <property type="entry name" value="Tyr_Pase_dom"/>
</dbReference>
<dbReference type="SMART" id="SM00194">
    <property type="entry name" value="PTPc"/>
    <property type="match status" value="1"/>
</dbReference>
<dbReference type="InterPro" id="IPR000242">
    <property type="entry name" value="PTP_cat"/>
</dbReference>
<name>A0A0C9YKY0_9AGAM</name>
<dbReference type="STRING" id="765257.A0A0C9YKY0"/>
<dbReference type="HOGENOM" id="CLU_001645_9_13_1"/>
<dbReference type="Pfam" id="PF00102">
    <property type="entry name" value="Y_phosphatase"/>
    <property type="match status" value="2"/>
</dbReference>
<evidence type="ECO:0000259" key="3">
    <source>
        <dbReference type="PROSITE" id="PS50056"/>
    </source>
</evidence>
<feature type="domain" description="Tyrosine specific protein phosphatases" evidence="3">
    <location>
        <begin position="274"/>
        <end position="384"/>
    </location>
</feature>
<dbReference type="InterPro" id="IPR003595">
    <property type="entry name" value="Tyr_Pase_cat"/>
</dbReference>
<organism evidence="4 5">
    <name type="scientific">Pisolithus microcarpus 441</name>
    <dbReference type="NCBI Taxonomy" id="765257"/>
    <lineage>
        <taxon>Eukaryota</taxon>
        <taxon>Fungi</taxon>
        <taxon>Dikarya</taxon>
        <taxon>Basidiomycota</taxon>
        <taxon>Agaricomycotina</taxon>
        <taxon>Agaricomycetes</taxon>
        <taxon>Agaricomycetidae</taxon>
        <taxon>Boletales</taxon>
        <taxon>Sclerodermatineae</taxon>
        <taxon>Pisolithaceae</taxon>
        <taxon>Pisolithus</taxon>
    </lineage>
</organism>
<feature type="domain" description="Tyrosine-protein phosphatase" evidence="2">
    <location>
        <begin position="80"/>
        <end position="393"/>
    </location>
</feature>
<dbReference type="Gene3D" id="3.90.190.10">
    <property type="entry name" value="Protein tyrosine phosphatase superfamily"/>
    <property type="match status" value="1"/>
</dbReference>
<evidence type="ECO:0000259" key="2">
    <source>
        <dbReference type="PROSITE" id="PS50055"/>
    </source>
</evidence>
<accession>A0A0C9YKY0</accession>